<evidence type="ECO:0000256" key="4">
    <source>
        <dbReference type="ARBA" id="ARBA00022833"/>
    </source>
</evidence>
<sequence length="110" mass="12728">QTIANMLQRVAPHKGIKKTNICRAITEWLIVDNHSLDTINGEEFHRYMLQIDPAFRQSSYKALKKEISFENTNARNQIHELLEKSSEMVSLITDLWTTRNGTEYIGITAH</sequence>
<accession>A0A9N9HAH7</accession>
<keyword evidence="2" id="KW-0479">Metal-binding</keyword>
<name>A0A9N9HAH7_9GLOM</name>
<comment type="subcellular location">
    <subcellularLocation>
        <location evidence="1">Nucleus</location>
    </subcellularLocation>
</comment>
<dbReference type="Proteomes" id="UP000789831">
    <property type="component" value="Unassembled WGS sequence"/>
</dbReference>
<keyword evidence="7" id="KW-1185">Reference proteome</keyword>
<reference evidence="6" key="1">
    <citation type="submission" date="2021-06" db="EMBL/GenBank/DDBJ databases">
        <authorList>
            <person name="Kallberg Y."/>
            <person name="Tangrot J."/>
            <person name="Rosling A."/>
        </authorList>
    </citation>
    <scope>NUCLEOTIDE SEQUENCE</scope>
    <source>
        <strain evidence="6">MT106</strain>
    </source>
</reference>
<gene>
    <name evidence="6" type="ORF">AGERDE_LOCUS11808</name>
</gene>
<dbReference type="InterPro" id="IPR052035">
    <property type="entry name" value="ZnF_BED_domain_contain"/>
</dbReference>
<organism evidence="6 7">
    <name type="scientific">Ambispora gerdemannii</name>
    <dbReference type="NCBI Taxonomy" id="144530"/>
    <lineage>
        <taxon>Eukaryota</taxon>
        <taxon>Fungi</taxon>
        <taxon>Fungi incertae sedis</taxon>
        <taxon>Mucoromycota</taxon>
        <taxon>Glomeromycotina</taxon>
        <taxon>Glomeromycetes</taxon>
        <taxon>Archaeosporales</taxon>
        <taxon>Ambisporaceae</taxon>
        <taxon>Ambispora</taxon>
    </lineage>
</organism>
<comment type="caution">
    <text evidence="6">The sequence shown here is derived from an EMBL/GenBank/DDBJ whole genome shotgun (WGS) entry which is preliminary data.</text>
</comment>
<evidence type="ECO:0000256" key="2">
    <source>
        <dbReference type="ARBA" id="ARBA00022723"/>
    </source>
</evidence>
<dbReference type="OrthoDB" id="2406548at2759"/>
<evidence type="ECO:0000256" key="3">
    <source>
        <dbReference type="ARBA" id="ARBA00022771"/>
    </source>
</evidence>
<dbReference type="GO" id="GO:0008270">
    <property type="term" value="F:zinc ion binding"/>
    <property type="evidence" value="ECO:0007669"/>
    <property type="project" value="UniProtKB-KW"/>
</dbReference>
<proteinExistence type="predicted"/>
<dbReference type="PANTHER" id="PTHR46481:SF10">
    <property type="entry name" value="ZINC FINGER BED DOMAIN-CONTAINING PROTEIN 39"/>
    <property type="match status" value="1"/>
</dbReference>
<feature type="non-terminal residue" evidence="6">
    <location>
        <position position="1"/>
    </location>
</feature>
<dbReference type="AlphaFoldDB" id="A0A9N9HAH7"/>
<dbReference type="PANTHER" id="PTHR46481">
    <property type="entry name" value="ZINC FINGER BED DOMAIN-CONTAINING PROTEIN 4"/>
    <property type="match status" value="1"/>
</dbReference>
<protein>
    <submittedName>
        <fullName evidence="6">13458_t:CDS:1</fullName>
    </submittedName>
</protein>
<evidence type="ECO:0000313" key="6">
    <source>
        <dbReference type="EMBL" id="CAG8660905.1"/>
    </source>
</evidence>
<dbReference type="GO" id="GO:0005634">
    <property type="term" value="C:nucleus"/>
    <property type="evidence" value="ECO:0007669"/>
    <property type="project" value="UniProtKB-SubCell"/>
</dbReference>
<keyword evidence="3" id="KW-0863">Zinc-finger</keyword>
<evidence type="ECO:0000256" key="5">
    <source>
        <dbReference type="ARBA" id="ARBA00023242"/>
    </source>
</evidence>
<evidence type="ECO:0000313" key="7">
    <source>
        <dbReference type="Proteomes" id="UP000789831"/>
    </source>
</evidence>
<dbReference type="EMBL" id="CAJVPL010005840">
    <property type="protein sequence ID" value="CAG8660905.1"/>
    <property type="molecule type" value="Genomic_DNA"/>
</dbReference>
<keyword evidence="4" id="KW-0862">Zinc</keyword>
<evidence type="ECO:0000256" key="1">
    <source>
        <dbReference type="ARBA" id="ARBA00004123"/>
    </source>
</evidence>
<keyword evidence="5" id="KW-0539">Nucleus</keyword>